<gene>
    <name evidence="6" type="primary">menD</name>
    <name evidence="9" type="ORF">C1T31_09480</name>
</gene>
<dbReference type="PIRSF" id="PIRSF004983">
    <property type="entry name" value="MenD"/>
    <property type="match status" value="1"/>
</dbReference>
<proteinExistence type="inferred from homology"/>
<evidence type="ECO:0000256" key="5">
    <source>
        <dbReference type="ARBA" id="ARBA00023211"/>
    </source>
</evidence>
<keyword evidence="1 6" id="KW-0808">Transferase</keyword>
<dbReference type="InterPro" id="IPR029061">
    <property type="entry name" value="THDP-binding"/>
</dbReference>
<dbReference type="Pfam" id="PF02776">
    <property type="entry name" value="TPP_enzyme_N"/>
    <property type="match status" value="1"/>
</dbReference>
<evidence type="ECO:0000256" key="4">
    <source>
        <dbReference type="ARBA" id="ARBA00023052"/>
    </source>
</evidence>
<dbReference type="EMBL" id="POWF01000005">
    <property type="protein sequence ID" value="PNQ72928.1"/>
    <property type="molecule type" value="Genomic_DNA"/>
</dbReference>
<comment type="function">
    <text evidence="6">Catalyzes the thiamine diphosphate-dependent decarboxylation of 2-oxoglutarate and the subsequent addition of the resulting succinic semialdehyde-thiamine pyrophosphate anion to isochorismate to yield 2-succinyl-5-enolpyruvyl-6-hydroxy-3-cyclohexene-1-carboxylate (SEPHCHC).</text>
</comment>
<dbReference type="RefSeq" id="WP_103052264.1">
    <property type="nucleotide sequence ID" value="NZ_POWF01000005.1"/>
</dbReference>
<sequence length="586" mass="67074">MLYPKIPLAQSVIQLCKAKNIKHIVISPGSRNAPLTIGFSNDDFFTCYSIVDERCAAFFALGMAQQLQHPTALVCTSGSALLNYYPAIAEAFYSGIPLVVLSADRPKHLIGIGDGQTINQKDVFKNHILYSANLKLNVDDEFNPNEEDEPAIFKSLENKLERFLGIKQELQQDNETEINKALNKAIQKNGPVHINIPFDEPLYEVVETLSVKPKNIQPELKQSKIDDYIFNGCLDDWNQATKKMILVGVNQPNDIDQKWLDELAKDNSVIVFTETTSNLHHQGFFPSIDKIIAPLDETDFKELQPDILVTFGGLIVSKKIKAFLRKYQPKQHWHIDEHDANDTFFCLEKHLQIHPNQFFENFLPKITHFVKSDYKTNWEVVKDKRIERHSDYLKQIPFCDFKFFENTLKALPNNSVLQLGNSSTVRYAQLFDMNKTIQVFCNRGTSGIDGSTSTAIGYSVVSDRQTTLITGDLSFFYDSNALWNNYIPNNFRIIVINNQGGGIFRILPGNKNSDYFDTYFETSHNLTAKHLCKMFGFEYDMASTEKQLKLQLKTFFEASETPKLLEVFTPRTVNDEVLLEYFKFIK</sequence>
<comment type="cofactor">
    <cofactor evidence="6">
        <name>Mg(2+)</name>
        <dbReference type="ChEBI" id="CHEBI:18420"/>
    </cofactor>
    <cofactor evidence="6">
        <name>Mn(2+)</name>
        <dbReference type="ChEBI" id="CHEBI:29035"/>
    </cofactor>
</comment>
<keyword evidence="3 6" id="KW-0460">Magnesium</keyword>
<dbReference type="OrthoDB" id="9791859at2"/>
<dbReference type="PANTHER" id="PTHR42916">
    <property type="entry name" value="2-SUCCINYL-5-ENOLPYRUVYL-6-HYDROXY-3-CYCLOHEXENE-1-CARBOXYLATE SYNTHASE"/>
    <property type="match status" value="1"/>
</dbReference>
<feature type="domain" description="Thiamine pyrophosphate enzyme N-terminal TPP-binding" evidence="8">
    <location>
        <begin position="8"/>
        <end position="121"/>
    </location>
</feature>
<keyword evidence="5 6" id="KW-0464">Manganese</keyword>
<dbReference type="CDD" id="cd07037">
    <property type="entry name" value="TPP_PYR_MenD"/>
    <property type="match status" value="1"/>
</dbReference>
<dbReference type="GO" id="GO:0070204">
    <property type="term" value="F:2-succinyl-5-enolpyruvyl-6-hydroxy-3-cyclohexene-1-carboxylic-acid synthase activity"/>
    <property type="evidence" value="ECO:0007669"/>
    <property type="project" value="UniProtKB-UniRule"/>
</dbReference>
<evidence type="ECO:0000313" key="9">
    <source>
        <dbReference type="EMBL" id="PNQ72928.1"/>
    </source>
</evidence>
<comment type="catalytic activity">
    <reaction evidence="6">
        <text>isochorismate + 2-oxoglutarate + H(+) = 5-enolpyruvoyl-6-hydroxy-2-succinyl-cyclohex-3-ene-1-carboxylate + CO2</text>
        <dbReference type="Rhea" id="RHEA:25593"/>
        <dbReference type="ChEBI" id="CHEBI:15378"/>
        <dbReference type="ChEBI" id="CHEBI:16526"/>
        <dbReference type="ChEBI" id="CHEBI:16810"/>
        <dbReference type="ChEBI" id="CHEBI:29780"/>
        <dbReference type="ChEBI" id="CHEBI:58818"/>
        <dbReference type="EC" id="2.2.1.9"/>
    </reaction>
</comment>
<dbReference type="Gene3D" id="3.40.50.1220">
    <property type="entry name" value="TPP-binding domain"/>
    <property type="match status" value="1"/>
</dbReference>
<dbReference type="InterPro" id="IPR011766">
    <property type="entry name" value="TPP_enzyme_TPP-bd"/>
</dbReference>
<comment type="pathway">
    <text evidence="6">Quinol/quinone metabolism; menaquinone biosynthesis.</text>
</comment>
<dbReference type="InterPro" id="IPR004433">
    <property type="entry name" value="MenaQ_synth_MenD"/>
</dbReference>
<keyword evidence="6" id="KW-0474">Menaquinone biosynthesis</keyword>
<dbReference type="EC" id="2.2.1.9" evidence="6"/>
<protein>
    <recommendedName>
        <fullName evidence="6">2-succinyl-5-enolpyruvyl-6-hydroxy-3-cyclohexene-1-carboxylate synthase</fullName>
        <shortName evidence="6">SEPHCHC synthase</shortName>
        <ecNumber evidence="6">2.2.1.9</ecNumber>
    </recommendedName>
    <alternativeName>
        <fullName evidence="6">Menaquinone biosynthesis protein MenD</fullName>
    </alternativeName>
</protein>
<dbReference type="CDD" id="cd02009">
    <property type="entry name" value="TPP_SHCHC_synthase"/>
    <property type="match status" value="1"/>
</dbReference>
<feature type="domain" description="Thiamine pyrophosphate enzyme TPP-binding" evidence="7">
    <location>
        <begin position="424"/>
        <end position="567"/>
    </location>
</feature>
<comment type="pathway">
    <text evidence="6">Quinol/quinone metabolism; 1,4-dihydroxy-2-naphthoate biosynthesis; 1,4-dihydroxy-2-naphthoate from chorismate: step 2/7.</text>
</comment>
<evidence type="ECO:0000256" key="3">
    <source>
        <dbReference type="ARBA" id="ARBA00022842"/>
    </source>
</evidence>
<dbReference type="GO" id="GO:0030976">
    <property type="term" value="F:thiamine pyrophosphate binding"/>
    <property type="evidence" value="ECO:0007669"/>
    <property type="project" value="UniProtKB-UniRule"/>
</dbReference>
<evidence type="ECO:0000256" key="6">
    <source>
        <dbReference type="HAMAP-Rule" id="MF_01659"/>
    </source>
</evidence>
<name>A0A2K1DY21_9FLAO</name>
<dbReference type="PANTHER" id="PTHR42916:SF1">
    <property type="entry name" value="PROTEIN PHYLLO, CHLOROPLASTIC"/>
    <property type="match status" value="1"/>
</dbReference>
<evidence type="ECO:0000259" key="8">
    <source>
        <dbReference type="Pfam" id="PF02776"/>
    </source>
</evidence>
<comment type="similarity">
    <text evidence="6">Belongs to the TPP enzyme family. MenD subfamily.</text>
</comment>
<dbReference type="GO" id="GO:0000287">
    <property type="term" value="F:magnesium ion binding"/>
    <property type="evidence" value="ECO:0007669"/>
    <property type="project" value="UniProtKB-UniRule"/>
</dbReference>
<keyword evidence="4 6" id="KW-0786">Thiamine pyrophosphate</keyword>
<comment type="subunit">
    <text evidence="6">Homodimer.</text>
</comment>
<accession>A0A2K1DY21</accession>
<dbReference type="Proteomes" id="UP000236641">
    <property type="component" value="Unassembled WGS sequence"/>
</dbReference>
<dbReference type="Pfam" id="PF02775">
    <property type="entry name" value="TPP_enzyme_C"/>
    <property type="match status" value="1"/>
</dbReference>
<dbReference type="GO" id="GO:0030145">
    <property type="term" value="F:manganese ion binding"/>
    <property type="evidence" value="ECO:0007669"/>
    <property type="project" value="UniProtKB-UniRule"/>
</dbReference>
<dbReference type="HAMAP" id="MF_01659">
    <property type="entry name" value="MenD"/>
    <property type="match status" value="1"/>
</dbReference>
<dbReference type="Gene3D" id="3.40.50.970">
    <property type="match status" value="2"/>
</dbReference>
<dbReference type="AlphaFoldDB" id="A0A2K1DY21"/>
<dbReference type="SUPFAM" id="SSF52518">
    <property type="entry name" value="Thiamin diphosphate-binding fold (THDP-binding)"/>
    <property type="match status" value="2"/>
</dbReference>
<evidence type="ECO:0000313" key="10">
    <source>
        <dbReference type="Proteomes" id="UP000236641"/>
    </source>
</evidence>
<dbReference type="UniPathway" id="UPA01057">
    <property type="reaction ID" value="UER00164"/>
</dbReference>
<dbReference type="GO" id="GO:0009234">
    <property type="term" value="P:menaquinone biosynthetic process"/>
    <property type="evidence" value="ECO:0007669"/>
    <property type="project" value="UniProtKB-UniRule"/>
</dbReference>
<keyword evidence="10" id="KW-1185">Reference proteome</keyword>
<keyword evidence="2 6" id="KW-0479">Metal-binding</keyword>
<evidence type="ECO:0000256" key="2">
    <source>
        <dbReference type="ARBA" id="ARBA00022723"/>
    </source>
</evidence>
<organism evidence="9 10">
    <name type="scientific">Hanstruepera neustonica</name>
    <dbReference type="NCBI Taxonomy" id="1445657"/>
    <lineage>
        <taxon>Bacteria</taxon>
        <taxon>Pseudomonadati</taxon>
        <taxon>Bacteroidota</taxon>
        <taxon>Flavobacteriia</taxon>
        <taxon>Flavobacteriales</taxon>
        <taxon>Flavobacteriaceae</taxon>
        <taxon>Hanstruepera</taxon>
    </lineage>
</organism>
<reference evidence="9 10" key="1">
    <citation type="submission" date="2018-01" db="EMBL/GenBank/DDBJ databases">
        <title>The draft genome of Hanstruepera neustonica JCM19743.</title>
        <authorList>
            <person name="He R.-H."/>
            <person name="Du Z.-J."/>
        </authorList>
    </citation>
    <scope>NUCLEOTIDE SEQUENCE [LARGE SCALE GENOMIC DNA]</scope>
    <source>
        <strain evidence="9 10">JCM19743</strain>
    </source>
</reference>
<dbReference type="InterPro" id="IPR012001">
    <property type="entry name" value="Thiamin_PyroP_enz_TPP-bd_dom"/>
</dbReference>
<comment type="caution">
    <text evidence="9">The sequence shown here is derived from an EMBL/GenBank/DDBJ whole genome shotgun (WGS) entry which is preliminary data.</text>
</comment>
<evidence type="ECO:0000256" key="1">
    <source>
        <dbReference type="ARBA" id="ARBA00022679"/>
    </source>
</evidence>
<evidence type="ECO:0000259" key="7">
    <source>
        <dbReference type="Pfam" id="PF02775"/>
    </source>
</evidence>
<comment type="cofactor">
    <cofactor evidence="6">
        <name>thiamine diphosphate</name>
        <dbReference type="ChEBI" id="CHEBI:58937"/>
    </cofactor>
    <text evidence="6">Binds 1 thiamine pyrophosphate per subunit.</text>
</comment>
<dbReference type="UniPathway" id="UPA00079"/>